<dbReference type="GO" id="GO:0016491">
    <property type="term" value="F:oxidoreductase activity"/>
    <property type="evidence" value="ECO:0007669"/>
    <property type="project" value="UniProtKB-KW"/>
</dbReference>
<dbReference type="FunFam" id="3.40.50.720:FF:000084">
    <property type="entry name" value="Short-chain dehydrogenase reductase"/>
    <property type="match status" value="1"/>
</dbReference>
<dbReference type="Gene3D" id="3.40.50.720">
    <property type="entry name" value="NAD(P)-binding Rossmann-like Domain"/>
    <property type="match status" value="1"/>
</dbReference>
<dbReference type="InterPro" id="IPR036291">
    <property type="entry name" value="NAD(P)-bd_dom_sf"/>
</dbReference>
<dbReference type="EMBL" id="VLNT01000004">
    <property type="protein sequence ID" value="TSD64303.1"/>
    <property type="molecule type" value="Genomic_DNA"/>
</dbReference>
<protein>
    <submittedName>
        <fullName evidence="6">SDR family oxidoreductase</fullName>
    </submittedName>
</protein>
<dbReference type="InterPro" id="IPR002347">
    <property type="entry name" value="SDR_fam"/>
</dbReference>
<keyword evidence="5" id="KW-0753">Steroid metabolism</keyword>
<keyword evidence="4" id="KW-0443">Lipid metabolism</keyword>
<evidence type="ECO:0000313" key="6">
    <source>
        <dbReference type="EMBL" id="TSD64303.1"/>
    </source>
</evidence>
<evidence type="ECO:0000256" key="2">
    <source>
        <dbReference type="ARBA" id="ARBA00023002"/>
    </source>
</evidence>
<keyword evidence="7" id="KW-1185">Reference proteome</keyword>
<keyword evidence="3" id="KW-0520">NAD</keyword>
<dbReference type="PRINTS" id="PR00081">
    <property type="entry name" value="GDHRDH"/>
</dbReference>
<keyword evidence="2" id="KW-0560">Oxidoreductase</keyword>
<gene>
    <name evidence="6" type="ORF">FNM00_07085</name>
</gene>
<comment type="similarity">
    <text evidence="1">Belongs to the short-chain dehydrogenases/reductases (SDR) family.</text>
</comment>
<proteinExistence type="inferred from homology"/>
<dbReference type="AlphaFoldDB" id="A0A554SD91"/>
<sequence length="284" mass="29028">MDLRRPKMHGLNEAVVIVTGGATGIGAAAVARFVDEGAHVVIADVQTDPARDLAERLGDRAEFVVTDVTDEDSIAGLVDTVVERHGRLDVFIANAAVFGAIGPIAEQRTTDVDLTIAVNLRGVILSLKHAARVMQSRGSGSIIVTASPGGIVGGAGPHVYSATKAGVIGLVRSVAAELRPFGIRVNTVVPGAVVSPMTASAIVGDAQALEQTTEAMTSSAMLDRAGQPEDIAGAMAFLASDDARYMTGSEMFVDAGYTHASGSAAFAQPTHAGRGALLEGGRTS</sequence>
<dbReference type="OrthoDB" id="517007at2"/>
<evidence type="ECO:0000256" key="1">
    <source>
        <dbReference type="ARBA" id="ARBA00006484"/>
    </source>
</evidence>
<evidence type="ECO:0000256" key="3">
    <source>
        <dbReference type="ARBA" id="ARBA00023027"/>
    </source>
</evidence>
<dbReference type="Proteomes" id="UP000316988">
    <property type="component" value="Unassembled WGS sequence"/>
</dbReference>
<reference evidence="6 7" key="1">
    <citation type="submission" date="2019-07" db="EMBL/GenBank/DDBJ databases">
        <authorList>
            <person name="Zhao L.H."/>
        </authorList>
    </citation>
    <scope>NUCLEOTIDE SEQUENCE [LARGE SCALE GENOMIC DNA]</scope>
    <source>
        <strain evidence="6 7">Co35</strain>
    </source>
</reference>
<dbReference type="PRINTS" id="PR00080">
    <property type="entry name" value="SDRFAMILY"/>
</dbReference>
<evidence type="ECO:0000313" key="7">
    <source>
        <dbReference type="Proteomes" id="UP000316988"/>
    </source>
</evidence>
<dbReference type="GO" id="GO:0008202">
    <property type="term" value="P:steroid metabolic process"/>
    <property type="evidence" value="ECO:0007669"/>
    <property type="project" value="UniProtKB-KW"/>
</dbReference>
<name>A0A554SD91_9ACTN</name>
<dbReference type="SUPFAM" id="SSF51735">
    <property type="entry name" value="NAD(P)-binding Rossmann-fold domains"/>
    <property type="match status" value="1"/>
</dbReference>
<comment type="caution">
    <text evidence="6">The sequence shown here is derived from an EMBL/GenBank/DDBJ whole genome shotgun (WGS) entry which is preliminary data.</text>
</comment>
<evidence type="ECO:0000256" key="4">
    <source>
        <dbReference type="ARBA" id="ARBA00023098"/>
    </source>
</evidence>
<dbReference type="Pfam" id="PF13561">
    <property type="entry name" value="adh_short_C2"/>
    <property type="match status" value="1"/>
</dbReference>
<dbReference type="PANTHER" id="PTHR43180">
    <property type="entry name" value="3-OXOACYL-(ACYL-CARRIER-PROTEIN) REDUCTASE (AFU_ORTHOLOGUE AFUA_6G11210)"/>
    <property type="match status" value="1"/>
</dbReference>
<organism evidence="6 7">
    <name type="scientific">Aeromicrobium piscarium</name>
    <dbReference type="NCBI Taxonomy" id="2590901"/>
    <lineage>
        <taxon>Bacteria</taxon>
        <taxon>Bacillati</taxon>
        <taxon>Actinomycetota</taxon>
        <taxon>Actinomycetes</taxon>
        <taxon>Propionibacteriales</taxon>
        <taxon>Nocardioidaceae</taxon>
        <taxon>Aeromicrobium</taxon>
    </lineage>
</organism>
<dbReference type="PANTHER" id="PTHR43180:SF28">
    <property type="entry name" value="NAD(P)-BINDING ROSSMANN-FOLD SUPERFAMILY PROTEIN"/>
    <property type="match status" value="1"/>
</dbReference>
<evidence type="ECO:0000256" key="5">
    <source>
        <dbReference type="ARBA" id="ARBA00023221"/>
    </source>
</evidence>
<accession>A0A554SD91</accession>